<dbReference type="Proteomes" id="UP000013200">
    <property type="component" value="Unassembled WGS sequence"/>
</dbReference>
<evidence type="ECO:0000259" key="5">
    <source>
        <dbReference type="Pfam" id="PF08479"/>
    </source>
</evidence>
<keyword evidence="3" id="KW-0998">Cell outer membrane</keyword>
<dbReference type="HOGENOM" id="CLU_020581_2_0_6"/>
<dbReference type="Pfam" id="PF17287">
    <property type="entry name" value="POTRA_3"/>
    <property type="match status" value="1"/>
</dbReference>
<reference evidence="8 10" key="2">
    <citation type="journal article" date="2014" name="Int. J. Syst. Evol. Microbiol.">
        <title>Complete genome sequence of Corynebacterium casei LMG S-19264T (=DSM 44701T), isolated from a smear-ripened cheese.</title>
        <authorList>
            <consortium name="US DOE Joint Genome Institute (JGI-PGF)"/>
            <person name="Walter F."/>
            <person name="Albersmeier A."/>
            <person name="Kalinowski J."/>
            <person name="Ruckert C."/>
        </authorList>
    </citation>
    <scope>NUCLEOTIDE SEQUENCE [LARGE SCALE GENOMIC DNA]</scope>
    <source>
        <strain evidence="8 10">CCM 8635</strain>
    </source>
</reference>
<dbReference type="InterPro" id="IPR005565">
    <property type="entry name" value="Hemolysn_activator_HlyB_C"/>
</dbReference>
<evidence type="ECO:0000256" key="2">
    <source>
        <dbReference type="ARBA" id="ARBA00022692"/>
    </source>
</evidence>
<evidence type="ECO:0000313" key="10">
    <source>
        <dbReference type="Proteomes" id="UP000652691"/>
    </source>
</evidence>
<dbReference type="STRING" id="1217698.F888_02225"/>
<sequence length="581" mass="66377">MYKKVILGCLLGYIPILSFAVEDVSLPEVIRQDQRLNELKKQLLEQDPQIAPQQKQSHRYTIQDIVVEETPCFPINKITLSIKNNLNQQYQADDFSYLIKTLNNHKKGIIGKCIGTQSLQNLVRYSQNELMKRGMITSQITALPQDLNTGLLELQLELGRLHRIIRANEQPSKLELNSALPFKENDVLNLQQLDQGLENLKRTTNRTLDIQIIPASTEEQTELNGYSDLLIKAEPLKKLNFNIGVDDSGSETTGKYIGNIGIGLNSPFHLNDAFNLNFSHSLDDFKKNRNQNYFISYQVPIHNYELNASFNQSEYDQYVAGYNSPILYSGKTQQSNLTLSHLLSRGSHYKTSLYGKAYHKRSQNFIENIEVEVQRRQTSGWNIGLQHRQYFGVASLDFGLDYRHGTGALNAKPAAEEQIRDIYGNLRPSEGYARAPLWSADLRLNYPFQILDYPVQYRLSWKGQYAPKILVPQDRFYIGGRYSVRGFDGDIMLSGDNGHYLQQEMSFNSSIPNTQFYFGIDQGWVNGRNSIPDNRHLLGTVFGLRSYYQGIYLDAFAGHGLIAPKNLDKDWVTGFSLSYSY</sequence>
<dbReference type="InterPro" id="IPR013686">
    <property type="entry name" value="Polypept-transport_assoc_ShlB"/>
</dbReference>
<dbReference type="Pfam" id="PF03865">
    <property type="entry name" value="ShlB"/>
    <property type="match status" value="1"/>
</dbReference>
<keyword evidence="2" id="KW-0812">Transmembrane</keyword>
<accession>N9RHF8</accession>
<reference evidence="7 9" key="1">
    <citation type="submission" date="2013-02" db="EMBL/GenBank/DDBJ databases">
        <title>The Genome Sequence of Acinetobacter sp. NIPH 3623.</title>
        <authorList>
            <consortium name="The Broad Institute Genome Sequencing Platform"/>
            <consortium name="The Broad Institute Genome Sequencing Center for Infectious Disease"/>
            <person name="Cerqueira G."/>
            <person name="Feldgarden M."/>
            <person name="Courvalin P."/>
            <person name="Perichon B."/>
            <person name="Grillot-Courvalin C."/>
            <person name="Clermont D."/>
            <person name="Rocha E."/>
            <person name="Yoon E.-J."/>
            <person name="Nemec A."/>
            <person name="Walker B."/>
            <person name="Young S.K."/>
            <person name="Zeng Q."/>
            <person name="Gargeya S."/>
            <person name="Fitzgerald M."/>
            <person name="Haas B."/>
            <person name="Abouelleil A."/>
            <person name="Alvarado L."/>
            <person name="Arachchi H.M."/>
            <person name="Berlin A.M."/>
            <person name="Chapman S.B."/>
            <person name="Dewar J."/>
            <person name="Goldberg J."/>
            <person name="Griggs A."/>
            <person name="Gujja S."/>
            <person name="Hansen M."/>
            <person name="Howarth C."/>
            <person name="Imamovic A."/>
            <person name="Larimer J."/>
            <person name="McCowan C."/>
            <person name="Murphy C."/>
            <person name="Neiman D."/>
            <person name="Pearson M."/>
            <person name="Priest M."/>
            <person name="Roberts A."/>
            <person name="Saif S."/>
            <person name="Shea T."/>
            <person name="Sisk P."/>
            <person name="Sykes S."/>
            <person name="Wortman J."/>
            <person name="Nusbaum C."/>
            <person name="Birren B."/>
        </authorList>
    </citation>
    <scope>NUCLEOTIDE SEQUENCE [LARGE SCALE GENOMIC DNA]</scope>
    <source>
        <strain evidence="7 9">NIPH 3623</strain>
    </source>
</reference>
<dbReference type="InterPro" id="IPR035251">
    <property type="entry name" value="ShlB_POTRA"/>
</dbReference>
<dbReference type="Gene3D" id="2.40.160.50">
    <property type="entry name" value="membrane protein fhac: a member of the omp85/tpsb transporter family"/>
    <property type="match status" value="1"/>
</dbReference>
<evidence type="ECO:0000259" key="4">
    <source>
        <dbReference type="Pfam" id="PF03865"/>
    </source>
</evidence>
<dbReference type="PIRSF" id="PIRSF029745">
    <property type="entry name" value="FhaC"/>
    <property type="match status" value="1"/>
</dbReference>
<protein>
    <submittedName>
        <fullName evidence="8">Hemolysin activator protein</fullName>
    </submittedName>
</protein>
<dbReference type="InterPro" id="IPR051544">
    <property type="entry name" value="TPS_OM_transporter"/>
</dbReference>
<evidence type="ECO:0000259" key="6">
    <source>
        <dbReference type="Pfam" id="PF17287"/>
    </source>
</evidence>
<dbReference type="Gene3D" id="3.10.20.310">
    <property type="entry name" value="membrane protein fhac"/>
    <property type="match status" value="1"/>
</dbReference>
<dbReference type="Proteomes" id="UP000652691">
    <property type="component" value="Unassembled WGS sequence"/>
</dbReference>
<keyword evidence="1" id="KW-0472">Membrane</keyword>
<keyword evidence="9" id="KW-1185">Reference proteome</keyword>
<gene>
    <name evidence="8" type="primary">shlB</name>
    <name evidence="7" type="ORF">F888_02225</name>
    <name evidence="8" type="ORF">GCM10007354_10890</name>
</gene>
<evidence type="ECO:0000256" key="1">
    <source>
        <dbReference type="ARBA" id="ARBA00022452"/>
    </source>
</evidence>
<feature type="domain" description="Polypeptide-transport-associated ShlB-type" evidence="5">
    <location>
        <begin position="105"/>
        <end position="156"/>
    </location>
</feature>
<reference evidence="8" key="3">
    <citation type="submission" date="2024-03" db="EMBL/GenBank/DDBJ databases">
        <authorList>
            <person name="Sun Q."/>
            <person name="Sedlacek I."/>
        </authorList>
    </citation>
    <scope>NUCLEOTIDE SEQUENCE</scope>
    <source>
        <strain evidence="8">CCM 8635</strain>
    </source>
</reference>
<dbReference type="AlphaFoldDB" id="N9RHF8"/>
<comment type="caution">
    <text evidence="7">The sequence shown here is derived from an EMBL/GenBank/DDBJ whole genome shotgun (WGS) entry which is preliminary data.</text>
</comment>
<dbReference type="GO" id="GO:0008320">
    <property type="term" value="F:protein transmembrane transporter activity"/>
    <property type="evidence" value="ECO:0007669"/>
    <property type="project" value="TreeGrafter"/>
</dbReference>
<name>N9RHF8_9GAMM</name>
<dbReference type="GO" id="GO:0098046">
    <property type="term" value="C:type V protein secretion system complex"/>
    <property type="evidence" value="ECO:0007669"/>
    <property type="project" value="TreeGrafter"/>
</dbReference>
<dbReference type="EMBL" id="APSA01000006">
    <property type="protein sequence ID" value="ENX38045.1"/>
    <property type="molecule type" value="Genomic_DNA"/>
</dbReference>
<dbReference type="GO" id="GO:0046819">
    <property type="term" value="P:protein secretion by the type V secretion system"/>
    <property type="evidence" value="ECO:0007669"/>
    <property type="project" value="TreeGrafter"/>
</dbReference>
<dbReference type="Pfam" id="PF08479">
    <property type="entry name" value="POTRA_2"/>
    <property type="match status" value="1"/>
</dbReference>
<evidence type="ECO:0000313" key="9">
    <source>
        <dbReference type="Proteomes" id="UP000013200"/>
    </source>
</evidence>
<evidence type="ECO:0000313" key="8">
    <source>
        <dbReference type="EMBL" id="GGH30697.1"/>
    </source>
</evidence>
<dbReference type="PANTHER" id="PTHR34597">
    <property type="entry name" value="SLR1661 PROTEIN"/>
    <property type="match status" value="1"/>
</dbReference>
<evidence type="ECO:0000256" key="3">
    <source>
        <dbReference type="ARBA" id="ARBA00023237"/>
    </source>
</evidence>
<feature type="domain" description="Haemolysin activator HlyB C-terminal" evidence="4">
    <location>
        <begin position="225"/>
        <end position="545"/>
    </location>
</feature>
<dbReference type="GeneID" id="80103657"/>
<proteinExistence type="predicted"/>
<dbReference type="InterPro" id="IPR027282">
    <property type="entry name" value="TPS"/>
</dbReference>
<evidence type="ECO:0000313" key="7">
    <source>
        <dbReference type="EMBL" id="ENX38045.1"/>
    </source>
</evidence>
<dbReference type="EMBL" id="BMDA01000001">
    <property type="protein sequence ID" value="GGH30697.1"/>
    <property type="molecule type" value="Genomic_DNA"/>
</dbReference>
<keyword evidence="1" id="KW-1134">Transmembrane beta strand</keyword>
<dbReference type="RefSeq" id="WP_005285785.1">
    <property type="nucleotide sequence ID" value="NZ_BMDA01000001.1"/>
</dbReference>
<feature type="domain" description="ShlB POTRA" evidence="6">
    <location>
        <begin position="165"/>
        <end position="214"/>
    </location>
</feature>
<dbReference type="PANTHER" id="PTHR34597:SF3">
    <property type="entry name" value="OUTER MEMBRANE TRANSPORTER CDIB"/>
    <property type="match status" value="1"/>
</dbReference>
<dbReference type="PATRIC" id="fig|1217698.3.peg.2168"/>
<organism evidence="7 9">
    <name type="scientific">Acinetobacter courvalinii</name>
    <dbReference type="NCBI Taxonomy" id="280147"/>
    <lineage>
        <taxon>Bacteria</taxon>
        <taxon>Pseudomonadati</taxon>
        <taxon>Pseudomonadota</taxon>
        <taxon>Gammaproteobacteria</taxon>
        <taxon>Moraxellales</taxon>
        <taxon>Moraxellaceae</taxon>
        <taxon>Acinetobacter</taxon>
    </lineage>
</organism>